<feature type="region of interest" description="Disordered" evidence="1">
    <location>
        <begin position="34"/>
        <end position="54"/>
    </location>
</feature>
<dbReference type="EMBL" id="JABVXQ010000010">
    <property type="protein sequence ID" value="KAF6088357.1"/>
    <property type="molecule type" value="Genomic_DNA"/>
</dbReference>
<comment type="caution">
    <text evidence="2">The sequence shown here is derived from an EMBL/GenBank/DDBJ whole genome shotgun (WGS) entry which is preliminary data.</text>
</comment>
<organism evidence="2 3">
    <name type="scientific">Phyllostomus discolor</name>
    <name type="common">pale spear-nosed bat</name>
    <dbReference type="NCBI Taxonomy" id="89673"/>
    <lineage>
        <taxon>Eukaryota</taxon>
        <taxon>Metazoa</taxon>
        <taxon>Chordata</taxon>
        <taxon>Craniata</taxon>
        <taxon>Vertebrata</taxon>
        <taxon>Euteleostomi</taxon>
        <taxon>Mammalia</taxon>
        <taxon>Eutheria</taxon>
        <taxon>Laurasiatheria</taxon>
        <taxon>Chiroptera</taxon>
        <taxon>Yangochiroptera</taxon>
        <taxon>Phyllostomidae</taxon>
        <taxon>Phyllostominae</taxon>
        <taxon>Phyllostomus</taxon>
    </lineage>
</organism>
<proteinExistence type="predicted"/>
<name>A0A834DSI4_9CHIR</name>
<accession>A0A834DSI4</accession>
<dbReference type="Proteomes" id="UP000664940">
    <property type="component" value="Unassembled WGS sequence"/>
</dbReference>
<dbReference type="AlphaFoldDB" id="A0A834DSI4"/>
<protein>
    <submittedName>
        <fullName evidence="2">Uncharacterized protein</fullName>
    </submittedName>
</protein>
<reference evidence="2 3" key="1">
    <citation type="journal article" date="2020" name="Nature">
        <title>Six reference-quality genomes reveal evolution of bat adaptations.</title>
        <authorList>
            <person name="Jebb D."/>
            <person name="Huang Z."/>
            <person name="Pippel M."/>
            <person name="Hughes G.M."/>
            <person name="Lavrichenko K."/>
            <person name="Devanna P."/>
            <person name="Winkler S."/>
            <person name="Jermiin L.S."/>
            <person name="Skirmuntt E.C."/>
            <person name="Katzourakis A."/>
            <person name="Burkitt-Gray L."/>
            <person name="Ray D.A."/>
            <person name="Sullivan K.A.M."/>
            <person name="Roscito J.G."/>
            <person name="Kirilenko B.M."/>
            <person name="Davalos L.M."/>
            <person name="Corthals A.P."/>
            <person name="Power M.L."/>
            <person name="Jones G."/>
            <person name="Ransome R.D."/>
            <person name="Dechmann D.K.N."/>
            <person name="Locatelli A.G."/>
            <person name="Puechmaille S.J."/>
            <person name="Fedrigo O."/>
            <person name="Jarvis E.D."/>
            <person name="Hiller M."/>
            <person name="Vernes S.C."/>
            <person name="Myers E.W."/>
            <person name="Teeling E.C."/>
        </authorList>
    </citation>
    <scope>NUCLEOTIDE SEQUENCE [LARGE SCALE GENOMIC DNA]</scope>
    <source>
        <strain evidence="2">Bat1K_MPI-CBG_1</strain>
    </source>
</reference>
<evidence type="ECO:0000256" key="1">
    <source>
        <dbReference type="SAM" id="MobiDB-lite"/>
    </source>
</evidence>
<evidence type="ECO:0000313" key="2">
    <source>
        <dbReference type="EMBL" id="KAF6088357.1"/>
    </source>
</evidence>
<feature type="compositionally biased region" description="Low complexity" evidence="1">
    <location>
        <begin position="43"/>
        <end position="54"/>
    </location>
</feature>
<sequence length="122" mass="13455">MWQTQVVAYPTPISPHPSQPTAPDFIQICTILEEVGPSPNPSSPSGSPDSSKPGCGPISLASYRLSLCIWPKRRVGSLLRAFWERFSSHLKKRHCKKIPASASRYCHICMEFKNCGTGRGVN</sequence>
<gene>
    <name evidence="2" type="ORF">HJG60_008204</name>
</gene>
<evidence type="ECO:0000313" key="3">
    <source>
        <dbReference type="Proteomes" id="UP000664940"/>
    </source>
</evidence>